<dbReference type="KEGG" id="kbi:30213370"/>
<organism evidence="2">
    <name type="scientific">Kwoniella bestiolae CBS 10118</name>
    <dbReference type="NCBI Taxonomy" id="1296100"/>
    <lineage>
        <taxon>Eukaryota</taxon>
        <taxon>Fungi</taxon>
        <taxon>Dikarya</taxon>
        <taxon>Basidiomycota</taxon>
        <taxon>Agaricomycotina</taxon>
        <taxon>Tremellomycetes</taxon>
        <taxon>Tremellales</taxon>
        <taxon>Cryptococcaceae</taxon>
        <taxon>Kwoniella</taxon>
    </lineage>
</organism>
<evidence type="ECO:0000313" key="4">
    <source>
        <dbReference type="Proteomes" id="UP000092730"/>
    </source>
</evidence>
<feature type="compositionally biased region" description="Polar residues" evidence="1">
    <location>
        <begin position="1"/>
        <end position="14"/>
    </location>
</feature>
<reference evidence="3" key="2">
    <citation type="submission" date="2013-07" db="EMBL/GenBank/DDBJ databases">
        <authorList>
            <consortium name="The Broad Institute Genome Sequencing Platform"/>
            <person name="Cuomo C."/>
            <person name="Litvintseva A."/>
            <person name="Chen Y."/>
            <person name="Heitman J."/>
            <person name="Sun S."/>
            <person name="Springer D."/>
            <person name="Dromer F."/>
            <person name="Young S.K."/>
            <person name="Zeng Q."/>
            <person name="Gargeya S."/>
            <person name="Fitzgerald M."/>
            <person name="Abouelleil A."/>
            <person name="Alvarado L."/>
            <person name="Berlin A.M."/>
            <person name="Chapman S.B."/>
            <person name="Dewar J."/>
            <person name="Goldberg J."/>
            <person name="Griggs A."/>
            <person name="Gujja S."/>
            <person name="Hansen M."/>
            <person name="Howarth C."/>
            <person name="Imamovic A."/>
            <person name="Larimer J."/>
            <person name="McCowan C."/>
            <person name="Murphy C."/>
            <person name="Pearson M."/>
            <person name="Priest M."/>
            <person name="Roberts A."/>
            <person name="Saif S."/>
            <person name="Shea T."/>
            <person name="Sykes S."/>
            <person name="Wortman J."/>
            <person name="Nusbaum C."/>
            <person name="Birren B."/>
        </authorList>
    </citation>
    <scope>NUCLEOTIDE SEQUENCE</scope>
    <source>
        <strain evidence="3">CBS 10118</strain>
    </source>
</reference>
<reference evidence="2" key="3">
    <citation type="submission" date="2016-07" db="EMBL/GenBank/DDBJ databases">
        <title>Evolution of pathogenesis and genome organization in the Tremellales.</title>
        <authorList>
            <person name="Cuomo C."/>
            <person name="Litvintseva A."/>
            <person name="Heitman J."/>
            <person name="Chen Y."/>
            <person name="Sun S."/>
            <person name="Springer D."/>
            <person name="Dromer F."/>
            <person name="Young S."/>
            <person name="Zeng Q."/>
            <person name="Chapman S."/>
            <person name="Gujja S."/>
            <person name="Saif S."/>
            <person name="Birren B."/>
        </authorList>
    </citation>
    <scope>NUCLEOTIDE SEQUENCE</scope>
    <source>
        <strain evidence="2">CBS 10118</strain>
    </source>
</reference>
<dbReference type="AlphaFoldDB" id="A0A1B9FR99"/>
<gene>
    <name evidence="2" type="ORF">I302_08971</name>
    <name evidence="3" type="ORF">I302_104959</name>
</gene>
<keyword evidence="4" id="KW-1185">Reference proteome</keyword>
<proteinExistence type="predicted"/>
<feature type="compositionally biased region" description="Polar residues" evidence="1">
    <location>
        <begin position="131"/>
        <end position="146"/>
    </location>
</feature>
<dbReference type="Proteomes" id="UP000092730">
    <property type="component" value="Chromosome 3"/>
</dbReference>
<dbReference type="EMBL" id="KV700382">
    <property type="protein sequence ID" value="OCF21298.1"/>
    <property type="molecule type" value="Genomic_DNA"/>
</dbReference>
<dbReference type="EMBL" id="CP144543">
    <property type="protein sequence ID" value="WVW82944.1"/>
    <property type="molecule type" value="Genomic_DNA"/>
</dbReference>
<feature type="region of interest" description="Disordered" evidence="1">
    <location>
        <begin position="1"/>
        <end position="47"/>
    </location>
</feature>
<dbReference type="RefSeq" id="XP_019042368.1">
    <property type="nucleotide sequence ID" value="XM_019195545.1"/>
</dbReference>
<evidence type="ECO:0000313" key="2">
    <source>
        <dbReference type="EMBL" id="OCF21298.1"/>
    </source>
</evidence>
<dbReference type="VEuPathDB" id="FungiDB:I302_08971"/>
<dbReference type="OrthoDB" id="71307at2759"/>
<dbReference type="GeneID" id="30213370"/>
<feature type="region of interest" description="Disordered" evidence="1">
    <location>
        <begin position="113"/>
        <end position="146"/>
    </location>
</feature>
<protein>
    <recommendedName>
        <fullName evidence="5">BTB domain-containing protein</fullName>
    </recommendedName>
</protein>
<sequence>MHNNQYPSDKSLSSIYDLPTPSPPSAATARPTYDVRSPTIPSSPAPAYTALPHRDVDFHITPMLDGKIGDVELETVDGKRFLVHKKVLEAETVFFHIYYGFVPVWRLNAAPSSSSSSTGTNSLPPDITIPIHQSSPPAHPRNSQRISTSFNGFNNLRCLPKIIANTLSRNPISLPPTVPLPAIEELPPPLPPKDIVTAPTPTSSPYTWVVPETSTVLLAFLSLIYPRGVITPRDDPDGLLNSLELTGRVVRASLGYQSSKALTKARDRLSHWVEKLPIETYSMACFFKFNDLIKLSSYHAVKVPFSAWPEDAKVLMGRSAVNRLMELQNYRLEGLDQILARPLVLDNIDDDHHSVTCGNIGNLQDLWQGITGRLRGELKPDMELFELLQLDLGGGGGDLGGCAMCLAVLGRNVQRCLLEARELPRSL</sequence>
<evidence type="ECO:0000313" key="3">
    <source>
        <dbReference type="EMBL" id="WVW82944.1"/>
    </source>
</evidence>
<accession>A0A1B9FR99</accession>
<evidence type="ECO:0000256" key="1">
    <source>
        <dbReference type="SAM" id="MobiDB-lite"/>
    </source>
</evidence>
<name>A0A1B9FR99_9TREE</name>
<evidence type="ECO:0008006" key="5">
    <source>
        <dbReference type="Google" id="ProtNLM"/>
    </source>
</evidence>
<reference evidence="2" key="1">
    <citation type="submission" date="2013-07" db="EMBL/GenBank/DDBJ databases">
        <title>The Genome Sequence of Cryptococcus bestiolae CBS10118.</title>
        <authorList>
            <consortium name="The Broad Institute Genome Sequencing Platform"/>
            <person name="Cuomo C."/>
            <person name="Litvintseva A."/>
            <person name="Chen Y."/>
            <person name="Heitman J."/>
            <person name="Sun S."/>
            <person name="Springer D."/>
            <person name="Dromer F."/>
            <person name="Young S.K."/>
            <person name="Zeng Q."/>
            <person name="Gargeya S."/>
            <person name="Fitzgerald M."/>
            <person name="Abouelleil A."/>
            <person name="Alvarado L."/>
            <person name="Berlin A.M."/>
            <person name="Chapman S.B."/>
            <person name="Dewar J."/>
            <person name="Goldberg J."/>
            <person name="Griggs A."/>
            <person name="Gujja S."/>
            <person name="Hansen M."/>
            <person name="Howarth C."/>
            <person name="Imamovic A."/>
            <person name="Larimer J."/>
            <person name="McCowan C."/>
            <person name="Murphy C."/>
            <person name="Pearson M."/>
            <person name="Priest M."/>
            <person name="Roberts A."/>
            <person name="Saif S."/>
            <person name="Shea T."/>
            <person name="Sykes S."/>
            <person name="Wortman J."/>
            <person name="Nusbaum C."/>
            <person name="Birren B."/>
        </authorList>
    </citation>
    <scope>NUCLEOTIDE SEQUENCE [LARGE SCALE GENOMIC DNA]</scope>
    <source>
        <strain evidence="2">CBS 10118</strain>
    </source>
</reference>
<reference evidence="3" key="4">
    <citation type="submission" date="2024-02" db="EMBL/GenBank/DDBJ databases">
        <title>Comparative genomics of Cryptococcus and Kwoniella reveals pathogenesis evolution and contrasting modes of karyotype evolution via chromosome fusion or intercentromeric recombination.</title>
        <authorList>
            <person name="Coelho M.A."/>
            <person name="David-Palma M."/>
            <person name="Shea T."/>
            <person name="Bowers K."/>
            <person name="McGinley-Smith S."/>
            <person name="Mohammad A.W."/>
            <person name="Gnirke A."/>
            <person name="Yurkov A.M."/>
            <person name="Nowrousian M."/>
            <person name="Sun S."/>
            <person name="Cuomo C.A."/>
            <person name="Heitman J."/>
        </authorList>
    </citation>
    <scope>NUCLEOTIDE SEQUENCE</scope>
    <source>
        <strain evidence="3">CBS 10118</strain>
    </source>
</reference>